<dbReference type="Proteomes" id="UP000051922">
    <property type="component" value="Unassembled WGS sequence"/>
</dbReference>
<keyword evidence="3" id="KW-0547">Nucleotide-binding</keyword>
<dbReference type="PROSITE" id="PS50893">
    <property type="entry name" value="ABC_TRANSPORTER_2"/>
    <property type="match status" value="1"/>
</dbReference>
<evidence type="ECO:0000259" key="5">
    <source>
        <dbReference type="PROSITE" id="PS50893"/>
    </source>
</evidence>
<sequence length="305" mass="32731">MAAILTVDGLHKSFGSHQVLRKVSFTVEPGHVVGLVGPNGAGKSTIMKIILGLIPYDRGQVTIGGQSVGITSHQALGQVGALIEYPGIYPFLTGKQHLQLFAQGPDKQKRVDAVVHDMGMEKYINSKAKRYSLGMKQKLGVAQALLNEPALVILDEPMNGLDPAAVKSLRDLIRAKADAGTSFLISSHILSELEKVADDVLILNKGLIVEQTSMTAMVNRGAEVYLIRTSDDQVTKQALGNASIPIMESPQGVLVNHEDLNDVLRVLVMSNIHVDDIAHVQHDLESSFLDMVNAGKGGARDANAH</sequence>
<protein>
    <submittedName>
        <fullName evidence="6">ABC transporter, ATP-binding protein</fullName>
    </submittedName>
</protein>
<dbReference type="InterPro" id="IPR003593">
    <property type="entry name" value="AAA+_ATPase"/>
</dbReference>
<proteinExistence type="inferred from homology"/>
<evidence type="ECO:0000313" key="6">
    <source>
        <dbReference type="EMBL" id="KRL88179.1"/>
    </source>
</evidence>
<evidence type="ECO:0000256" key="2">
    <source>
        <dbReference type="ARBA" id="ARBA00022448"/>
    </source>
</evidence>
<organism evidence="6 7">
    <name type="scientific">Lacticaseibacillus pantheris DSM 15945 = JCM 12539 = NBRC 106106</name>
    <dbReference type="NCBI Taxonomy" id="1423783"/>
    <lineage>
        <taxon>Bacteria</taxon>
        <taxon>Bacillati</taxon>
        <taxon>Bacillota</taxon>
        <taxon>Bacilli</taxon>
        <taxon>Lactobacillales</taxon>
        <taxon>Lactobacillaceae</taxon>
        <taxon>Lacticaseibacillus</taxon>
    </lineage>
</organism>
<dbReference type="SMART" id="SM00382">
    <property type="entry name" value="AAA"/>
    <property type="match status" value="1"/>
</dbReference>
<dbReference type="Gene3D" id="3.40.50.300">
    <property type="entry name" value="P-loop containing nucleotide triphosphate hydrolases"/>
    <property type="match status" value="1"/>
</dbReference>
<dbReference type="GO" id="GO:0005524">
    <property type="term" value="F:ATP binding"/>
    <property type="evidence" value="ECO:0007669"/>
    <property type="project" value="UniProtKB-KW"/>
</dbReference>
<dbReference type="Pfam" id="PF00005">
    <property type="entry name" value="ABC_tran"/>
    <property type="match status" value="1"/>
</dbReference>
<accession>A0A0R1UAP6</accession>
<keyword evidence="2" id="KW-0813">Transport</keyword>
<dbReference type="GO" id="GO:0016887">
    <property type="term" value="F:ATP hydrolysis activity"/>
    <property type="evidence" value="ECO:0007669"/>
    <property type="project" value="InterPro"/>
</dbReference>
<dbReference type="PANTHER" id="PTHR43335:SF4">
    <property type="entry name" value="ABC TRANSPORTER, ATP-BINDING PROTEIN"/>
    <property type="match status" value="1"/>
</dbReference>
<evidence type="ECO:0000256" key="1">
    <source>
        <dbReference type="ARBA" id="ARBA00005417"/>
    </source>
</evidence>
<dbReference type="PATRIC" id="fig|1423783.4.peg.389"/>
<comment type="caution">
    <text evidence="6">The sequence shown here is derived from an EMBL/GenBank/DDBJ whole genome shotgun (WGS) entry which is preliminary data.</text>
</comment>
<evidence type="ECO:0000256" key="4">
    <source>
        <dbReference type="ARBA" id="ARBA00022840"/>
    </source>
</evidence>
<evidence type="ECO:0000256" key="3">
    <source>
        <dbReference type="ARBA" id="ARBA00022741"/>
    </source>
</evidence>
<name>A0A0R1UAP6_9LACO</name>
<feature type="domain" description="ABC transporter" evidence="5">
    <location>
        <begin position="5"/>
        <end position="230"/>
    </location>
</feature>
<evidence type="ECO:0000313" key="7">
    <source>
        <dbReference type="Proteomes" id="UP000051922"/>
    </source>
</evidence>
<dbReference type="AlphaFoldDB" id="A0A0R1UAP6"/>
<dbReference type="PROSITE" id="PS00211">
    <property type="entry name" value="ABC_TRANSPORTER_1"/>
    <property type="match status" value="1"/>
</dbReference>
<reference evidence="6 7" key="1">
    <citation type="journal article" date="2015" name="Genome Announc.">
        <title>Expanding the biotechnology potential of lactobacilli through comparative genomics of 213 strains and associated genera.</title>
        <authorList>
            <person name="Sun Z."/>
            <person name="Harris H.M."/>
            <person name="McCann A."/>
            <person name="Guo C."/>
            <person name="Argimon S."/>
            <person name="Zhang W."/>
            <person name="Yang X."/>
            <person name="Jeffery I.B."/>
            <person name="Cooney J.C."/>
            <person name="Kagawa T.F."/>
            <person name="Liu W."/>
            <person name="Song Y."/>
            <person name="Salvetti E."/>
            <person name="Wrobel A."/>
            <person name="Rasinkangas P."/>
            <person name="Parkhill J."/>
            <person name="Rea M.C."/>
            <person name="O'Sullivan O."/>
            <person name="Ritari J."/>
            <person name="Douillard F.P."/>
            <person name="Paul Ross R."/>
            <person name="Yang R."/>
            <person name="Briner A.E."/>
            <person name="Felis G.E."/>
            <person name="de Vos W.M."/>
            <person name="Barrangou R."/>
            <person name="Klaenhammer T.R."/>
            <person name="Caufield P.W."/>
            <person name="Cui Y."/>
            <person name="Zhang H."/>
            <person name="O'Toole P.W."/>
        </authorList>
    </citation>
    <scope>NUCLEOTIDE SEQUENCE [LARGE SCALE GENOMIC DNA]</scope>
    <source>
        <strain evidence="6 7">DSM 15945</strain>
    </source>
</reference>
<keyword evidence="4 6" id="KW-0067">ATP-binding</keyword>
<dbReference type="SUPFAM" id="SSF52540">
    <property type="entry name" value="P-loop containing nucleoside triphosphate hydrolases"/>
    <property type="match status" value="1"/>
</dbReference>
<dbReference type="InterPro" id="IPR017871">
    <property type="entry name" value="ABC_transporter-like_CS"/>
</dbReference>
<dbReference type="EMBL" id="AZFJ01000007">
    <property type="protein sequence ID" value="KRL88179.1"/>
    <property type="molecule type" value="Genomic_DNA"/>
</dbReference>
<dbReference type="RefSeq" id="WP_056956192.1">
    <property type="nucleotide sequence ID" value="NZ_AZFJ01000007.1"/>
</dbReference>
<dbReference type="InterPro" id="IPR027417">
    <property type="entry name" value="P-loop_NTPase"/>
</dbReference>
<dbReference type="STRING" id="1423783.FC50_GL000377"/>
<comment type="similarity">
    <text evidence="1">Belongs to the ABC transporter superfamily.</text>
</comment>
<dbReference type="PANTHER" id="PTHR43335">
    <property type="entry name" value="ABC TRANSPORTER, ATP-BINDING PROTEIN"/>
    <property type="match status" value="1"/>
</dbReference>
<keyword evidence="7" id="KW-1185">Reference proteome</keyword>
<gene>
    <name evidence="6" type="ORF">FC50_GL000377</name>
</gene>
<dbReference type="InterPro" id="IPR003439">
    <property type="entry name" value="ABC_transporter-like_ATP-bd"/>
</dbReference>